<protein>
    <submittedName>
        <fullName evidence="1">Uncharacterized protein</fullName>
    </submittedName>
</protein>
<dbReference type="AlphaFoldDB" id="A0A0B7KT12"/>
<gene>
    <name evidence="1" type="ORF">BN869_000014213_1</name>
</gene>
<name>A0A0B7KT12_BIOOC</name>
<dbReference type="EMBL" id="CDPU01000409">
    <property type="protein sequence ID" value="CEO58155.1"/>
    <property type="molecule type" value="Genomic_DNA"/>
</dbReference>
<sequence>MLARWFEFELVDHEPAKEPLFTHTDLDTKLGKHEFQVHAFTAMAAGSVKMRIRRAGMLQDYNWDFISTFTTSRARIAL</sequence>
<accession>A0A0B7KT12</accession>
<proteinExistence type="predicted"/>
<reference evidence="1" key="1">
    <citation type="submission" date="2015-01" db="EMBL/GenBank/DDBJ databases">
        <authorList>
            <person name="Durling Mikael"/>
        </authorList>
    </citation>
    <scope>NUCLEOTIDE SEQUENCE</scope>
</reference>
<organism evidence="1">
    <name type="scientific">Bionectria ochroleuca</name>
    <name type="common">Gliocladium roseum</name>
    <dbReference type="NCBI Taxonomy" id="29856"/>
    <lineage>
        <taxon>Eukaryota</taxon>
        <taxon>Fungi</taxon>
        <taxon>Dikarya</taxon>
        <taxon>Ascomycota</taxon>
        <taxon>Pezizomycotina</taxon>
        <taxon>Sordariomycetes</taxon>
        <taxon>Hypocreomycetidae</taxon>
        <taxon>Hypocreales</taxon>
        <taxon>Bionectriaceae</taxon>
        <taxon>Clonostachys</taxon>
    </lineage>
</organism>
<evidence type="ECO:0000313" key="1">
    <source>
        <dbReference type="EMBL" id="CEO58155.1"/>
    </source>
</evidence>